<evidence type="ECO:0000313" key="1">
    <source>
        <dbReference type="EMBL" id="KII73363.1"/>
    </source>
</evidence>
<keyword evidence="2" id="KW-1185">Reference proteome</keyword>
<comment type="caution">
    <text evidence="1">The sequence shown here is derived from an EMBL/GenBank/DDBJ whole genome shotgun (WGS) entry which is preliminary data.</text>
</comment>
<protein>
    <submittedName>
        <fullName evidence="1">Uncharacterized protein</fullName>
    </submittedName>
</protein>
<reference evidence="1 2" key="1">
    <citation type="journal article" date="2014" name="Genome Biol. Evol.">
        <title>The genome of the myxosporean Thelohanellus kitauei shows adaptations to nutrient acquisition within its fish host.</title>
        <authorList>
            <person name="Yang Y."/>
            <person name="Xiong J."/>
            <person name="Zhou Z."/>
            <person name="Huo F."/>
            <person name="Miao W."/>
            <person name="Ran C."/>
            <person name="Liu Y."/>
            <person name="Zhang J."/>
            <person name="Feng J."/>
            <person name="Wang M."/>
            <person name="Wang M."/>
            <person name="Wang L."/>
            <person name="Yao B."/>
        </authorList>
    </citation>
    <scope>NUCLEOTIDE SEQUENCE [LARGE SCALE GENOMIC DNA]</scope>
    <source>
        <strain evidence="1">Wuqing</strain>
    </source>
</reference>
<dbReference type="Proteomes" id="UP000031668">
    <property type="component" value="Unassembled WGS sequence"/>
</dbReference>
<evidence type="ECO:0000313" key="2">
    <source>
        <dbReference type="Proteomes" id="UP000031668"/>
    </source>
</evidence>
<dbReference type="AlphaFoldDB" id="A0A0C2JVB1"/>
<dbReference type="EMBL" id="JWZT01000877">
    <property type="protein sequence ID" value="KII73363.1"/>
    <property type="molecule type" value="Genomic_DNA"/>
</dbReference>
<name>A0A0C2JVB1_THEKT</name>
<accession>A0A0C2JVB1</accession>
<proteinExistence type="predicted"/>
<organism evidence="1 2">
    <name type="scientific">Thelohanellus kitauei</name>
    <name type="common">Myxosporean</name>
    <dbReference type="NCBI Taxonomy" id="669202"/>
    <lineage>
        <taxon>Eukaryota</taxon>
        <taxon>Metazoa</taxon>
        <taxon>Cnidaria</taxon>
        <taxon>Myxozoa</taxon>
        <taxon>Myxosporea</taxon>
        <taxon>Bivalvulida</taxon>
        <taxon>Platysporina</taxon>
        <taxon>Myxobolidae</taxon>
        <taxon>Thelohanellus</taxon>
    </lineage>
</organism>
<gene>
    <name evidence="1" type="ORF">RF11_02351</name>
</gene>
<sequence>MRKEIRSLSGIRMWQFKSRRNSKMNTHWKDVAASIGSRRSIHGHVYFRLFCALETVAIGLVRIFDLIKDCHKFIDIWDKNAKNVDRHRSINAWNRVLVSKRDLETRLILFFNVDRSFEESSVLCLLEPILKKEFDPMDEIYNTLTELANKYIKGLVQTFNKRQIDFRRGIIFDKLFLSPSESVHLQLIIQLF</sequence>